<name>A0A4R3JY15_9PROT</name>
<comment type="similarity">
    <text evidence="2">Belongs to the autoinducer-2 exporter (AI-2E) (TC 2.A.86) family.</text>
</comment>
<comment type="subcellular location">
    <subcellularLocation>
        <location evidence="1">Membrane</location>
        <topology evidence="1">Multi-pass membrane protein</topology>
    </subcellularLocation>
</comment>
<organism evidence="7 8">
    <name type="scientific">Sulfuritortus calidifontis</name>
    <dbReference type="NCBI Taxonomy" id="1914471"/>
    <lineage>
        <taxon>Bacteria</taxon>
        <taxon>Pseudomonadati</taxon>
        <taxon>Pseudomonadota</taxon>
        <taxon>Betaproteobacteria</taxon>
        <taxon>Nitrosomonadales</taxon>
        <taxon>Thiobacillaceae</taxon>
        <taxon>Sulfuritortus</taxon>
    </lineage>
</organism>
<feature type="transmembrane region" description="Helical" evidence="6">
    <location>
        <begin position="305"/>
        <end position="336"/>
    </location>
</feature>
<feature type="transmembrane region" description="Helical" evidence="6">
    <location>
        <begin position="211"/>
        <end position="228"/>
    </location>
</feature>
<keyword evidence="4 6" id="KW-1133">Transmembrane helix</keyword>
<dbReference type="GO" id="GO:0055085">
    <property type="term" value="P:transmembrane transport"/>
    <property type="evidence" value="ECO:0007669"/>
    <property type="project" value="TreeGrafter"/>
</dbReference>
<dbReference type="PANTHER" id="PTHR21716:SF64">
    <property type="entry name" value="AI-2 TRANSPORT PROTEIN TQSA"/>
    <property type="match status" value="1"/>
</dbReference>
<evidence type="ECO:0000313" key="7">
    <source>
        <dbReference type="EMBL" id="TCS73323.1"/>
    </source>
</evidence>
<evidence type="ECO:0000256" key="4">
    <source>
        <dbReference type="ARBA" id="ARBA00022989"/>
    </source>
</evidence>
<keyword evidence="5 6" id="KW-0472">Membrane</keyword>
<feature type="transmembrane region" description="Helical" evidence="6">
    <location>
        <begin position="150"/>
        <end position="170"/>
    </location>
</feature>
<feature type="transmembrane region" description="Helical" evidence="6">
    <location>
        <begin position="269"/>
        <end position="285"/>
    </location>
</feature>
<dbReference type="Pfam" id="PF01594">
    <property type="entry name" value="AI-2E_transport"/>
    <property type="match status" value="1"/>
</dbReference>
<evidence type="ECO:0000256" key="5">
    <source>
        <dbReference type="ARBA" id="ARBA00023136"/>
    </source>
</evidence>
<dbReference type="OrthoDB" id="5792512at2"/>
<feature type="transmembrane region" description="Helical" evidence="6">
    <location>
        <begin position="234"/>
        <end position="257"/>
    </location>
</feature>
<comment type="caution">
    <text evidence="7">The sequence shown here is derived from an EMBL/GenBank/DDBJ whole genome shotgun (WGS) entry which is preliminary data.</text>
</comment>
<keyword evidence="8" id="KW-1185">Reference proteome</keyword>
<keyword evidence="3 6" id="KW-0812">Transmembrane</keyword>
<dbReference type="PANTHER" id="PTHR21716">
    <property type="entry name" value="TRANSMEMBRANE PROTEIN"/>
    <property type="match status" value="1"/>
</dbReference>
<gene>
    <name evidence="7" type="ORF">EDC61_10293</name>
</gene>
<evidence type="ECO:0000256" key="2">
    <source>
        <dbReference type="ARBA" id="ARBA00009773"/>
    </source>
</evidence>
<sequence>MQPNPAANRALLTLLVTAGGLYLLYLLAPILTPFLLAAALAYLCDPLVDRLEVHKLNRTLATSLVLLGLLLAFVLLALILAPLVQAEARLLMNQLPLALDWVQQTLLPWVEKTFGIDLMQDQAQLGDWLKAQLGQGQFTAYLPTLGEGGLAVLGFLVNLVLVPVVTFYLLRDWDRILAHLVGWLPRPVAGKTIEIAREVDVVLAEFVRGQIAVILVMAVFYSAGLWLAGLDYALAVGLVAGVLVFVPYLGVIVGLLLGSLAGLMQHGELTALIPVWAVFGLGQVLEGMVITPRLVGERVGLHPVAVIFALMAFGQLFGFFGVLLAIPASAALLVGLRHLKQQLD</sequence>
<feature type="transmembrane region" description="Helical" evidence="6">
    <location>
        <begin position="64"/>
        <end position="84"/>
    </location>
</feature>
<evidence type="ECO:0000256" key="1">
    <source>
        <dbReference type="ARBA" id="ARBA00004141"/>
    </source>
</evidence>
<evidence type="ECO:0000313" key="8">
    <source>
        <dbReference type="Proteomes" id="UP000295135"/>
    </source>
</evidence>
<protein>
    <submittedName>
        <fullName evidence="7">Putative PurR-regulated permease PerM</fullName>
    </submittedName>
</protein>
<dbReference type="EMBL" id="SLZY01000002">
    <property type="protein sequence ID" value="TCS73323.1"/>
    <property type="molecule type" value="Genomic_DNA"/>
</dbReference>
<dbReference type="AlphaFoldDB" id="A0A4R3JY15"/>
<evidence type="ECO:0000256" key="6">
    <source>
        <dbReference type="SAM" id="Phobius"/>
    </source>
</evidence>
<dbReference type="InterPro" id="IPR002549">
    <property type="entry name" value="AI-2E-like"/>
</dbReference>
<dbReference type="GO" id="GO:0016020">
    <property type="term" value="C:membrane"/>
    <property type="evidence" value="ECO:0007669"/>
    <property type="project" value="UniProtKB-SubCell"/>
</dbReference>
<accession>A0A4R3JY15</accession>
<evidence type="ECO:0000256" key="3">
    <source>
        <dbReference type="ARBA" id="ARBA00022692"/>
    </source>
</evidence>
<reference evidence="7 8" key="1">
    <citation type="submission" date="2019-03" db="EMBL/GenBank/DDBJ databases">
        <title>Genomic Encyclopedia of Type Strains, Phase IV (KMG-IV): sequencing the most valuable type-strain genomes for metagenomic binning, comparative biology and taxonomic classification.</title>
        <authorList>
            <person name="Goeker M."/>
        </authorList>
    </citation>
    <scope>NUCLEOTIDE SEQUENCE [LARGE SCALE GENOMIC DNA]</scope>
    <source>
        <strain evidence="7 8">DSM 103923</strain>
    </source>
</reference>
<dbReference type="Proteomes" id="UP000295135">
    <property type="component" value="Unassembled WGS sequence"/>
</dbReference>
<dbReference type="RefSeq" id="WP_126458512.1">
    <property type="nucleotide sequence ID" value="NZ_AP018721.1"/>
</dbReference>
<feature type="transmembrane region" description="Helical" evidence="6">
    <location>
        <begin position="20"/>
        <end position="43"/>
    </location>
</feature>
<proteinExistence type="inferred from homology"/>